<dbReference type="EMBL" id="JAUHHV010000004">
    <property type="protein sequence ID" value="KAK1426115.1"/>
    <property type="molecule type" value="Genomic_DNA"/>
</dbReference>
<dbReference type="Proteomes" id="UP001229421">
    <property type="component" value="Unassembled WGS sequence"/>
</dbReference>
<proteinExistence type="predicted"/>
<accession>A0AAD8KUQ0</accession>
<reference evidence="1" key="1">
    <citation type="journal article" date="2023" name="bioRxiv">
        <title>Improved chromosome-level genome assembly for marigold (Tagetes erecta).</title>
        <authorList>
            <person name="Jiang F."/>
            <person name="Yuan L."/>
            <person name="Wang S."/>
            <person name="Wang H."/>
            <person name="Xu D."/>
            <person name="Wang A."/>
            <person name="Fan W."/>
        </authorList>
    </citation>
    <scope>NUCLEOTIDE SEQUENCE</scope>
    <source>
        <strain evidence="1">WSJ</strain>
        <tissue evidence="1">Leaf</tissue>
    </source>
</reference>
<evidence type="ECO:0000313" key="1">
    <source>
        <dbReference type="EMBL" id="KAK1426115.1"/>
    </source>
</evidence>
<name>A0AAD8KUQ0_TARER</name>
<dbReference type="AlphaFoldDB" id="A0AAD8KUQ0"/>
<sequence length="190" mass="20923">MKIQTRRVGFNPTDYVYYPIIKSINSLASFISSQHIKHCKCLSILRTTIVMDNMYSLVLFLVVFTSSSLVSCSSSGNEQADIFMVVDDQTSTSTGRTKVGVNPVQIGRFEIGDGKLLTLSRLVKHERNCIDIYQPCGALDWCCEGLRCTGIIEGECRNDAFCHGKGDSCDPIHPCCQPNTCDGFISGTCV</sequence>
<protein>
    <submittedName>
        <fullName evidence="1">Uncharacterized protein</fullName>
    </submittedName>
</protein>
<comment type="caution">
    <text evidence="1">The sequence shown here is derived from an EMBL/GenBank/DDBJ whole genome shotgun (WGS) entry which is preliminary data.</text>
</comment>
<gene>
    <name evidence="1" type="ORF">QVD17_14784</name>
</gene>
<keyword evidence="2" id="KW-1185">Reference proteome</keyword>
<organism evidence="1 2">
    <name type="scientific">Tagetes erecta</name>
    <name type="common">African marigold</name>
    <dbReference type="NCBI Taxonomy" id="13708"/>
    <lineage>
        <taxon>Eukaryota</taxon>
        <taxon>Viridiplantae</taxon>
        <taxon>Streptophyta</taxon>
        <taxon>Embryophyta</taxon>
        <taxon>Tracheophyta</taxon>
        <taxon>Spermatophyta</taxon>
        <taxon>Magnoliopsida</taxon>
        <taxon>eudicotyledons</taxon>
        <taxon>Gunneridae</taxon>
        <taxon>Pentapetalae</taxon>
        <taxon>asterids</taxon>
        <taxon>campanulids</taxon>
        <taxon>Asterales</taxon>
        <taxon>Asteraceae</taxon>
        <taxon>Asteroideae</taxon>
        <taxon>Heliantheae alliance</taxon>
        <taxon>Tageteae</taxon>
        <taxon>Tagetes</taxon>
    </lineage>
</organism>
<evidence type="ECO:0000313" key="2">
    <source>
        <dbReference type="Proteomes" id="UP001229421"/>
    </source>
</evidence>